<gene>
    <name evidence="1" type="ORF">F2Q70_00003736</name>
</gene>
<dbReference type="AlphaFoldDB" id="A0A8S9IN79"/>
<evidence type="ECO:0000313" key="1">
    <source>
        <dbReference type="EMBL" id="KAF2570995.1"/>
    </source>
</evidence>
<reference evidence="1" key="1">
    <citation type="submission" date="2019-12" db="EMBL/GenBank/DDBJ databases">
        <title>Genome sequencing and annotation of Brassica cretica.</title>
        <authorList>
            <person name="Studholme D.J."/>
            <person name="Sarris P.F."/>
        </authorList>
    </citation>
    <scope>NUCLEOTIDE SEQUENCE</scope>
    <source>
        <strain evidence="1">PFS-102/07</strain>
        <tissue evidence="1">Leaf</tissue>
    </source>
</reference>
<name>A0A8S9IN79_BRACR</name>
<dbReference type="EMBL" id="QGKY02001015">
    <property type="protein sequence ID" value="KAF2570995.1"/>
    <property type="molecule type" value="Genomic_DNA"/>
</dbReference>
<proteinExistence type="predicted"/>
<comment type="caution">
    <text evidence="1">The sequence shown here is derived from an EMBL/GenBank/DDBJ whole genome shotgun (WGS) entry which is preliminary data.</text>
</comment>
<sequence length="148" mass="15944">MAFSFYKVAKSQVSNSKVWHSGCSALSRTVTRVAPLSGTVTQTVPRENLQIALCSVLFVPAGLSPIQCNFRPLCFHPLCGSVRSTPTGCSLSLGSSRLEQSAPVVPAAREEPVQQHLAELGWSAAFESSAVASIALLQRDHLDWRDHP</sequence>
<protein>
    <submittedName>
        <fullName evidence="1">Uncharacterized protein</fullName>
    </submittedName>
</protein>
<accession>A0A8S9IN79</accession>
<organism evidence="1">
    <name type="scientific">Brassica cretica</name>
    <name type="common">Mustard</name>
    <dbReference type="NCBI Taxonomy" id="69181"/>
    <lineage>
        <taxon>Eukaryota</taxon>
        <taxon>Viridiplantae</taxon>
        <taxon>Streptophyta</taxon>
        <taxon>Embryophyta</taxon>
        <taxon>Tracheophyta</taxon>
        <taxon>Spermatophyta</taxon>
        <taxon>Magnoliopsida</taxon>
        <taxon>eudicotyledons</taxon>
        <taxon>Gunneridae</taxon>
        <taxon>Pentapetalae</taxon>
        <taxon>rosids</taxon>
        <taxon>malvids</taxon>
        <taxon>Brassicales</taxon>
        <taxon>Brassicaceae</taxon>
        <taxon>Brassiceae</taxon>
        <taxon>Brassica</taxon>
    </lineage>
</organism>